<evidence type="ECO:0000313" key="5">
    <source>
        <dbReference type="EMBL" id="CAI9272639.1"/>
    </source>
</evidence>
<dbReference type="PANTHER" id="PTHR21245">
    <property type="entry name" value="HETEROGENEOUS NUCLEAR RIBONUCLEOPROTEIN"/>
    <property type="match status" value="1"/>
</dbReference>
<protein>
    <recommendedName>
        <fullName evidence="4">RRM domain-containing protein</fullName>
    </recommendedName>
</protein>
<gene>
    <name evidence="5" type="ORF">LSALG_LOCUS12844</name>
</gene>
<dbReference type="InterPro" id="IPR012677">
    <property type="entry name" value="Nucleotide-bd_a/b_plait_sf"/>
</dbReference>
<accession>A0AA35Y9V9</accession>
<evidence type="ECO:0000256" key="1">
    <source>
        <dbReference type="ARBA" id="ARBA00022884"/>
    </source>
</evidence>
<dbReference type="InterPro" id="IPR000504">
    <property type="entry name" value="RRM_dom"/>
</dbReference>
<dbReference type="Pfam" id="PF18360">
    <property type="entry name" value="hnRNP_Q_AcD"/>
    <property type="match status" value="1"/>
</dbReference>
<proteinExistence type="predicted"/>
<organism evidence="5 6">
    <name type="scientific">Lactuca saligna</name>
    <name type="common">Willowleaf lettuce</name>
    <dbReference type="NCBI Taxonomy" id="75948"/>
    <lineage>
        <taxon>Eukaryota</taxon>
        <taxon>Viridiplantae</taxon>
        <taxon>Streptophyta</taxon>
        <taxon>Embryophyta</taxon>
        <taxon>Tracheophyta</taxon>
        <taxon>Spermatophyta</taxon>
        <taxon>Magnoliopsida</taxon>
        <taxon>eudicotyledons</taxon>
        <taxon>Gunneridae</taxon>
        <taxon>Pentapetalae</taxon>
        <taxon>asterids</taxon>
        <taxon>campanulids</taxon>
        <taxon>Asterales</taxon>
        <taxon>Asteraceae</taxon>
        <taxon>Cichorioideae</taxon>
        <taxon>Cichorieae</taxon>
        <taxon>Lactucinae</taxon>
        <taxon>Lactuca</taxon>
    </lineage>
</organism>
<keyword evidence="6" id="KW-1185">Reference proteome</keyword>
<dbReference type="SUPFAM" id="SSF54928">
    <property type="entry name" value="RNA-binding domain, RBD"/>
    <property type="match status" value="2"/>
</dbReference>
<dbReference type="Pfam" id="PF00076">
    <property type="entry name" value="RRM_1"/>
    <property type="match status" value="2"/>
</dbReference>
<dbReference type="InterPro" id="IPR035979">
    <property type="entry name" value="RBD_domain_sf"/>
</dbReference>
<dbReference type="PROSITE" id="PS50102">
    <property type="entry name" value="RRM"/>
    <property type="match status" value="3"/>
</dbReference>
<evidence type="ECO:0000259" key="4">
    <source>
        <dbReference type="PROSITE" id="PS50102"/>
    </source>
</evidence>
<feature type="region of interest" description="Disordered" evidence="3">
    <location>
        <begin position="572"/>
        <end position="651"/>
    </location>
</feature>
<feature type="domain" description="RRM" evidence="4">
    <location>
        <begin position="125"/>
        <end position="202"/>
    </location>
</feature>
<dbReference type="Proteomes" id="UP001177003">
    <property type="component" value="Chromosome 2"/>
</dbReference>
<keyword evidence="1 2" id="KW-0694">RNA-binding</keyword>
<dbReference type="InterPro" id="IPR041337">
    <property type="entry name" value="hnRNP_Q_AcD"/>
</dbReference>
<feature type="domain" description="RRM" evidence="4">
    <location>
        <begin position="306"/>
        <end position="386"/>
    </location>
</feature>
<reference evidence="5" key="1">
    <citation type="submission" date="2023-04" db="EMBL/GenBank/DDBJ databases">
        <authorList>
            <person name="Vijverberg K."/>
            <person name="Xiong W."/>
            <person name="Schranz E."/>
        </authorList>
    </citation>
    <scope>NUCLEOTIDE SEQUENCE</scope>
</reference>
<evidence type="ECO:0000256" key="2">
    <source>
        <dbReference type="PROSITE-ProRule" id="PRU00176"/>
    </source>
</evidence>
<dbReference type="CDD" id="cd00590">
    <property type="entry name" value="RRM_SF"/>
    <property type="match status" value="2"/>
</dbReference>
<dbReference type="SMART" id="SM00360">
    <property type="entry name" value="RRM"/>
    <property type="match status" value="3"/>
</dbReference>
<evidence type="ECO:0000256" key="3">
    <source>
        <dbReference type="SAM" id="MobiDB-lite"/>
    </source>
</evidence>
<dbReference type="EMBL" id="OX465078">
    <property type="protein sequence ID" value="CAI9272639.1"/>
    <property type="molecule type" value="Genomic_DNA"/>
</dbReference>
<dbReference type="GO" id="GO:0003723">
    <property type="term" value="F:RNA binding"/>
    <property type="evidence" value="ECO:0007669"/>
    <property type="project" value="UniProtKB-UniRule"/>
</dbReference>
<dbReference type="AlphaFoldDB" id="A0AA35Y9V9"/>
<feature type="domain" description="RRM" evidence="4">
    <location>
        <begin position="204"/>
        <end position="312"/>
    </location>
</feature>
<dbReference type="Gene3D" id="3.30.70.330">
    <property type="match status" value="3"/>
</dbReference>
<evidence type="ECO:0000313" key="6">
    <source>
        <dbReference type="Proteomes" id="UP001177003"/>
    </source>
</evidence>
<sequence>MNTKFKYLMNMERRTSLLVSGFFPFPSRTTSQVSAAESPGFGLNGHLSPKIEGAFSDLGTNKFSQVLKKWRNTSIKLEFSFQLTNQTDQLKSVGKKFVLIFFDRFYMSYSLDQNSTDYQHGSRGVEVFVGGLARSLNEDKVRKVFAACGEITDMRLIKDQNGILKGFGFVRFATKEAADKALKDLSGSMLEGKKIGVLPSAAQDTLFLGNLNKGWSADDFNKVVRQVFPDVVSIDLAMPQSGSETTSKKFKNRGFAFVKFSSHATAARAFRAGSKPDFVLGGTLHPSVQWVEEDPEVDPDELAKIKIAFVRKLPSTIDEDYLKKLFMPFGKVEKVVVSSKGDSSVGFVHFSQRSHLDNAIEGLNEKIVPGPKGGPSVKLQVEVARPMDKKRKRVHEDFQNTQLRDNLNKPRPQNHDPYLNSFDGHEETLQKEAVVDPHEAAVLLLPVAVRERLLRILRLGIATRFDIEVESLSNLAELPESMAISVLDQFMLSGAEKHDKGGYLAALISRYQVDKFGANQQPSSLLRLREPVRAHLPSVDSLPYVDPSSRGDSYTSRYSTLYSDYRLPSRPAYGNMEEMSPVQSHQIPGPSFAKPSQDPYNRILGPTPTLSFSKSVPSPDPYINDRPGSRPQMRFDPFTGQPYKFDPFTGEPIVPESLARRYDSPY</sequence>
<name>A0AA35Y9V9_LACSI</name>